<dbReference type="RefSeq" id="WP_142462482.1">
    <property type="nucleotide sequence ID" value="NZ_CABGHF010000008.1"/>
</dbReference>
<dbReference type="InterPro" id="IPR016913">
    <property type="entry name" value="UCP029215"/>
</dbReference>
<dbReference type="PIRSF" id="PIRSF029215">
    <property type="entry name" value="UCP029215"/>
    <property type="match status" value="1"/>
</dbReference>
<evidence type="ECO:0008006" key="4">
    <source>
        <dbReference type="Google" id="ProtNLM"/>
    </source>
</evidence>
<dbReference type="EMBL" id="CABGHF010000008">
    <property type="protein sequence ID" value="VUS53845.1"/>
    <property type="molecule type" value="Genomic_DNA"/>
</dbReference>
<accession>A0A564JAC1</accession>
<evidence type="ECO:0000313" key="3">
    <source>
        <dbReference type="Proteomes" id="UP000318370"/>
    </source>
</evidence>
<feature type="region of interest" description="Disordered" evidence="1">
    <location>
        <begin position="287"/>
        <end position="313"/>
    </location>
</feature>
<dbReference type="AlphaFoldDB" id="A0A564JAC1"/>
<name>A0A564JAC1_9ENTR</name>
<dbReference type="Proteomes" id="UP000318370">
    <property type="component" value="Unassembled WGS sequence"/>
</dbReference>
<feature type="region of interest" description="Disordered" evidence="1">
    <location>
        <begin position="245"/>
        <end position="273"/>
    </location>
</feature>
<sequence length="427" mass="46380">MKYYFTARLGETRYLQADGSLLCKDVPIARTGTQIYLPEEVDLQPDPLTGTVTVWRTEDEVFSTETMASFEGVAVTLEHPEGENGEIVFVNPSNYSELAHGHIQNVRRGTGDKSDLLIADVLVKRQEAIDAIQEGYTDVSCGYDAKYKQLSPGEGKQYQITGNHLAVGIDRGRAGGRCAIGDSVPSTLRKEKPIMSWFKNLAKAIKTKDEDALAKLIDEAPDMPSDGMGSIPGPTININVPSQATALPTENRTTTDETPDDNPDKEKTGDEGVPEWAQALIARIDALEGKTTDADPDPGDTPTGDEDAEEDKKVTGDAAFKRNIIADAEIIAPGFQPTGDKGLKRQVLSHAMRTGDSLKAFGVEDFNKAPKATVDAVFKAAVEINKAKNHLLPLNNGVRTTDSNPSTKHMSPAELNKINADFWNKRK</sequence>
<protein>
    <recommendedName>
        <fullName evidence="4">DUF2213 domain-containing protein</fullName>
    </recommendedName>
</protein>
<dbReference type="Pfam" id="PF09979">
    <property type="entry name" value="DUF2213"/>
    <property type="match status" value="1"/>
</dbReference>
<evidence type="ECO:0000313" key="2">
    <source>
        <dbReference type="EMBL" id="VUS53845.1"/>
    </source>
</evidence>
<evidence type="ECO:0000256" key="1">
    <source>
        <dbReference type="SAM" id="MobiDB-lite"/>
    </source>
</evidence>
<proteinExistence type="predicted"/>
<feature type="compositionally biased region" description="Acidic residues" evidence="1">
    <location>
        <begin position="294"/>
        <end position="309"/>
    </location>
</feature>
<gene>
    <name evidence="2" type="ORF">SB6408_04549</name>
</gene>
<reference evidence="2 3" key="1">
    <citation type="submission" date="2019-07" db="EMBL/GenBank/DDBJ databases">
        <authorList>
            <person name="Brisse S."/>
            <person name="Rodrigues C."/>
            <person name="Thorpe H."/>
        </authorList>
    </citation>
    <scope>NUCLEOTIDE SEQUENCE [LARGE SCALE GENOMIC DNA]</scope>
    <source>
        <strain evidence="2">SB6408</strain>
    </source>
</reference>
<organism evidence="2 3">
    <name type="scientific">Klebsiella spallanzanii</name>
    <dbReference type="NCBI Taxonomy" id="2587528"/>
    <lineage>
        <taxon>Bacteria</taxon>
        <taxon>Pseudomonadati</taxon>
        <taxon>Pseudomonadota</taxon>
        <taxon>Gammaproteobacteria</taxon>
        <taxon>Enterobacterales</taxon>
        <taxon>Enterobacteriaceae</taxon>
        <taxon>Klebsiella/Raoultella group</taxon>
        <taxon>Klebsiella</taxon>
    </lineage>
</organism>